<organism evidence="2 3">
    <name type="scientific">Erysipelothrix inopinata</name>
    <dbReference type="NCBI Taxonomy" id="225084"/>
    <lineage>
        <taxon>Bacteria</taxon>
        <taxon>Bacillati</taxon>
        <taxon>Bacillota</taxon>
        <taxon>Erysipelotrichia</taxon>
        <taxon>Erysipelotrichales</taxon>
        <taxon>Erysipelotrichaceae</taxon>
        <taxon>Erysipelothrix</taxon>
    </lineage>
</organism>
<dbReference type="KEGG" id="eio:H9L01_07485"/>
<keyword evidence="1" id="KW-0812">Transmembrane</keyword>
<sequence>MIENINDFLSVIALVAIVIGTIFGAVKMNRAFKKDDSDDYYRDLL</sequence>
<dbReference type="Proteomes" id="UP000515928">
    <property type="component" value="Chromosome"/>
</dbReference>
<dbReference type="RefSeq" id="WP_187533338.1">
    <property type="nucleotide sequence ID" value="NZ_CBCSHU010000018.1"/>
</dbReference>
<keyword evidence="1" id="KW-0472">Membrane</keyword>
<accession>A0A7G9RX81</accession>
<keyword evidence="3" id="KW-1185">Reference proteome</keyword>
<dbReference type="EMBL" id="CP060715">
    <property type="protein sequence ID" value="QNN60206.1"/>
    <property type="molecule type" value="Genomic_DNA"/>
</dbReference>
<keyword evidence="1" id="KW-1133">Transmembrane helix</keyword>
<gene>
    <name evidence="2" type="ORF">H9L01_07485</name>
</gene>
<dbReference type="AlphaFoldDB" id="A0A7G9RX81"/>
<evidence type="ECO:0000313" key="3">
    <source>
        <dbReference type="Proteomes" id="UP000515928"/>
    </source>
</evidence>
<evidence type="ECO:0000313" key="2">
    <source>
        <dbReference type="EMBL" id="QNN60206.1"/>
    </source>
</evidence>
<name>A0A7G9RX81_9FIRM</name>
<feature type="transmembrane region" description="Helical" evidence="1">
    <location>
        <begin position="6"/>
        <end position="26"/>
    </location>
</feature>
<proteinExistence type="predicted"/>
<protein>
    <submittedName>
        <fullName evidence="2">Mechanosensitive ion channel protein MscL</fullName>
    </submittedName>
</protein>
<evidence type="ECO:0000256" key="1">
    <source>
        <dbReference type="SAM" id="Phobius"/>
    </source>
</evidence>
<reference evidence="2 3" key="1">
    <citation type="submission" date="2020-08" db="EMBL/GenBank/DDBJ databases">
        <title>Genome sequence of Erysipelothrix inopinata DSM 15511T.</title>
        <authorList>
            <person name="Hyun D.-W."/>
            <person name="Bae J.-W."/>
        </authorList>
    </citation>
    <scope>NUCLEOTIDE SEQUENCE [LARGE SCALE GENOMIC DNA]</scope>
    <source>
        <strain evidence="2 3">DSM 15511</strain>
    </source>
</reference>